<accession>A0ABT2R801</accession>
<evidence type="ECO:0000313" key="1">
    <source>
        <dbReference type="EMBL" id="MCU6676988.1"/>
    </source>
</evidence>
<sequence>MGIYLTPEFEAERKDARISNTILCKAANAIISGLHGDHLGKYTYKKRLALPAVSPRDGARAIVFFHDGANVYFFDMYLKSHLSKKKGKELEDDEIDAYCRIAEDFIALTPVKIKRLVDDKELIEVTCDD</sequence>
<dbReference type="Proteomes" id="UP001062027">
    <property type="component" value="Unassembled WGS sequence"/>
</dbReference>
<dbReference type="Pfam" id="PF06296">
    <property type="entry name" value="RelE"/>
    <property type="match status" value="1"/>
</dbReference>
<reference evidence="1" key="1">
    <citation type="submission" date="2022-05" db="EMBL/GenBank/DDBJ databases">
        <title>Description of a novel species of Leclercia; Leclercia tamurae and the Proposal for a Novel Genus Silvania gen. nov. Containing Two Novel Species Silvania hatchlandensis sp. nov. and Silvania confinis sp. nov. Isolated from the Rhizosphere of Oak.</title>
        <authorList>
            <person name="Maddock D.W."/>
            <person name="Brady C.L."/>
            <person name="Denman S."/>
            <person name="Arnold D."/>
        </authorList>
    </citation>
    <scope>NUCLEOTIDE SEQUENCE</scope>
    <source>
        <strain evidence="1">H6S3</strain>
    </source>
</reference>
<organism evidence="1 2">
    <name type="scientific">Leclercia tamurae</name>
    <dbReference type="NCBI Taxonomy" id="2926467"/>
    <lineage>
        <taxon>Bacteria</taxon>
        <taxon>Pseudomonadati</taxon>
        <taxon>Pseudomonadota</taxon>
        <taxon>Gammaproteobacteria</taxon>
        <taxon>Enterobacterales</taxon>
        <taxon>Enterobacteriaceae</taxon>
        <taxon>Leclercia</taxon>
    </lineage>
</organism>
<gene>
    <name evidence="1" type="ORF">M8318_04820</name>
</gene>
<evidence type="ECO:0000313" key="2">
    <source>
        <dbReference type="Proteomes" id="UP001062027"/>
    </source>
</evidence>
<keyword evidence="2" id="KW-1185">Reference proteome</keyword>
<name>A0ABT2R801_9ENTR</name>
<dbReference type="RefSeq" id="WP_262661164.1">
    <property type="nucleotide sequence ID" value="NZ_JAMHKS010000066.1"/>
</dbReference>
<dbReference type="InterPro" id="IPR009387">
    <property type="entry name" value="HigB-2"/>
</dbReference>
<proteinExistence type="predicted"/>
<protein>
    <submittedName>
        <fullName evidence="1">Type II toxin-antitoxin system RelE/ParE family toxin</fullName>
    </submittedName>
</protein>
<comment type="caution">
    <text evidence="1">The sequence shown here is derived from an EMBL/GenBank/DDBJ whole genome shotgun (WGS) entry which is preliminary data.</text>
</comment>
<dbReference type="EMBL" id="JAMHKS010000066">
    <property type="protein sequence ID" value="MCU6676988.1"/>
    <property type="molecule type" value="Genomic_DNA"/>
</dbReference>